<dbReference type="InterPro" id="IPR038363">
    <property type="entry name" value="LepA_C_sf"/>
</dbReference>
<dbReference type="Pfam" id="PF06421">
    <property type="entry name" value="LepA_C"/>
    <property type="match status" value="1"/>
</dbReference>
<dbReference type="Gene3D" id="3.30.70.870">
    <property type="entry name" value="Elongation Factor G (Translational Gtpase), domain 3"/>
    <property type="match status" value="1"/>
</dbReference>
<dbReference type="InterPro" id="IPR004161">
    <property type="entry name" value="EFTu-like_2"/>
</dbReference>
<evidence type="ECO:0000313" key="8">
    <source>
        <dbReference type="EMBL" id="BAR92313.1"/>
    </source>
</evidence>
<protein>
    <recommendedName>
        <fullName evidence="6">Elongation factor 4</fullName>
        <shortName evidence="6">EF-4</shortName>
        <ecNumber evidence="6">3.6.5.n1</ecNumber>
    </recommendedName>
    <alternativeName>
        <fullName evidence="6">Ribosomal back-translocase LepA</fullName>
    </alternativeName>
</protein>
<evidence type="ECO:0000259" key="7">
    <source>
        <dbReference type="PROSITE" id="PS51722"/>
    </source>
</evidence>
<dbReference type="NCBIfam" id="TIGR00231">
    <property type="entry name" value="small_GTP"/>
    <property type="match status" value="1"/>
</dbReference>
<dbReference type="InterPro" id="IPR009000">
    <property type="entry name" value="Transl_B-barrel_sf"/>
</dbReference>
<dbReference type="SUPFAM" id="SSF54980">
    <property type="entry name" value="EF-G C-terminal domain-like"/>
    <property type="match status" value="2"/>
</dbReference>
<comment type="catalytic activity">
    <reaction evidence="6">
        <text>GTP + H2O = GDP + phosphate + H(+)</text>
        <dbReference type="Rhea" id="RHEA:19669"/>
        <dbReference type="ChEBI" id="CHEBI:15377"/>
        <dbReference type="ChEBI" id="CHEBI:15378"/>
        <dbReference type="ChEBI" id="CHEBI:37565"/>
        <dbReference type="ChEBI" id="CHEBI:43474"/>
        <dbReference type="ChEBI" id="CHEBI:58189"/>
        <dbReference type="EC" id="3.6.5.n1"/>
    </reaction>
</comment>
<dbReference type="PANTHER" id="PTHR43512">
    <property type="entry name" value="TRANSLATION FACTOR GUF1-RELATED"/>
    <property type="match status" value="1"/>
</dbReference>
<sequence length="598" mass="68286">MIHDIRNFCIIAHIDHGKSTLADRLLEFTKTVSEKKRSQLLDDMDLERERGITIKSHAVQMEYKYNNKIYILNLIDTPGHVDFSYEVSRSISACEGAILVVDCTKSVQAQTISHLSLALKNHLIIIPVLNKIDLYDSISEDVMKEIMELVGCKMEDIIPISAKNGLGINHVLNKIVTRIPYPKGDPKAPLQAIIFDSLYNPFRGIEILFRIENGCIRKGQKLRFMSTGKIYSAYEIGILKLKHISKNKINTGDVGYVVSGIKNASEVKVGDTITDAQKPATKAIQKFKEFKPMVFASIYPVDSDKYEDLRSSIEKLQLNDAALSFSPESSPALGFGFHCGFLGFLHMEIVKDRLEREYDISVILTIPNVSYRVYMNNNQKFLMINNPSDFPETEKLKRIEEPYVLVSIFTKDIYIGNVMSLCIEKRGIMIGNHNYMTSKRIKIMFEMPLSEIVFDFYDKLKSISNGYASFDYNFIGYKNSDLKKITVWINHEKIEPLSLLVHKTKALFLSRKICQELSVLIPKHQFSIPIQVSVSGRIIARETIKSFRKNVTDKCYGGDISRKRKLLEKQKKGKKKMRQIGKVEIPSSAFMNFLKVKN</sequence>
<comment type="similarity">
    <text evidence="1 6">Belongs to the TRAFAC class translation factor GTPase superfamily. Classic translation factor GTPase family. LepA subfamily.</text>
</comment>
<dbReference type="Gene3D" id="3.30.70.240">
    <property type="match status" value="1"/>
</dbReference>
<dbReference type="CDD" id="cd16260">
    <property type="entry name" value="EF4_III"/>
    <property type="match status" value="1"/>
</dbReference>
<dbReference type="EMBL" id="AP014609">
    <property type="protein sequence ID" value="BAR92313.1"/>
    <property type="molecule type" value="Genomic_DNA"/>
</dbReference>
<dbReference type="InterPro" id="IPR013842">
    <property type="entry name" value="LepA_CTD"/>
</dbReference>
<dbReference type="InterPro" id="IPR006297">
    <property type="entry name" value="EF-4"/>
</dbReference>
<gene>
    <name evidence="6" type="primary">lepA</name>
    <name evidence="8" type="ORF">BPAY_597</name>
</gene>
<keyword evidence="4 6" id="KW-0648">Protein biosynthesis</keyword>
<dbReference type="SUPFAM" id="SSF52540">
    <property type="entry name" value="P-loop containing nucleoside triphosphate hydrolases"/>
    <property type="match status" value="1"/>
</dbReference>
<evidence type="ECO:0000313" key="9">
    <source>
        <dbReference type="Proteomes" id="UP000217805"/>
    </source>
</evidence>
<accession>A0ABM7EZ83</accession>
<evidence type="ECO:0000256" key="2">
    <source>
        <dbReference type="ARBA" id="ARBA00022741"/>
    </source>
</evidence>
<dbReference type="InterPro" id="IPR005225">
    <property type="entry name" value="Small_GTP-bd"/>
</dbReference>
<evidence type="ECO:0000256" key="6">
    <source>
        <dbReference type="HAMAP-Rule" id="MF_00071"/>
    </source>
</evidence>
<dbReference type="NCBIfam" id="TIGR01393">
    <property type="entry name" value="lepA"/>
    <property type="match status" value="1"/>
</dbReference>
<dbReference type="CDD" id="cd01890">
    <property type="entry name" value="LepA"/>
    <property type="match status" value="1"/>
</dbReference>
<dbReference type="Pfam" id="PF03144">
    <property type="entry name" value="GTP_EFTU_D2"/>
    <property type="match status" value="1"/>
</dbReference>
<reference evidence="8 9" key="1">
    <citation type="journal article" date="2015" name="Microbes Environ.">
        <title>An Efficient Strategy Developed for Next-Generation Sequencing of Endosymbiont Genomes Performed Using Crude DNA Isolated from Host Tissues: A Case Study of Blattabacterium cuenoti Inhabiting the Fat Bodies of Cockroaches.</title>
        <authorList>
            <person name="Kinjo Y."/>
            <person name="Saitoh S."/>
            <person name="Tokuda G."/>
        </authorList>
    </citation>
    <scope>NUCLEOTIDE SEQUENCE [LARGE SCALE GENOMIC DNA]</scope>
    <source>
        <strain evidence="8 9">BPAY</strain>
    </source>
</reference>
<dbReference type="SUPFAM" id="SSF50447">
    <property type="entry name" value="Translation proteins"/>
    <property type="match status" value="1"/>
</dbReference>
<feature type="domain" description="Tr-type G" evidence="7">
    <location>
        <begin position="3"/>
        <end position="187"/>
    </location>
</feature>
<dbReference type="HAMAP" id="MF_00071">
    <property type="entry name" value="LepA"/>
    <property type="match status" value="1"/>
</dbReference>
<feature type="binding site" evidence="6">
    <location>
        <begin position="15"/>
        <end position="20"/>
    </location>
    <ligand>
        <name>GTP</name>
        <dbReference type="ChEBI" id="CHEBI:37565"/>
    </ligand>
</feature>
<keyword evidence="2 6" id="KW-0547">Nucleotide-binding</keyword>
<dbReference type="InterPro" id="IPR035654">
    <property type="entry name" value="LepA_IV"/>
</dbReference>
<dbReference type="InterPro" id="IPR000795">
    <property type="entry name" value="T_Tr_GTP-bd_dom"/>
</dbReference>
<dbReference type="CDD" id="cd03709">
    <property type="entry name" value="lepA_C"/>
    <property type="match status" value="1"/>
</dbReference>
<dbReference type="PANTHER" id="PTHR43512:SF4">
    <property type="entry name" value="TRANSLATION FACTOR GUF1 HOMOLOG, CHLOROPLASTIC"/>
    <property type="match status" value="1"/>
</dbReference>
<evidence type="ECO:0000256" key="1">
    <source>
        <dbReference type="ARBA" id="ARBA00005454"/>
    </source>
</evidence>
<evidence type="ECO:0000256" key="5">
    <source>
        <dbReference type="ARBA" id="ARBA00023134"/>
    </source>
</evidence>
<evidence type="ECO:0000256" key="3">
    <source>
        <dbReference type="ARBA" id="ARBA00022801"/>
    </source>
</evidence>
<dbReference type="Proteomes" id="UP000217805">
    <property type="component" value="Chromosome"/>
</dbReference>
<dbReference type="Gene3D" id="3.40.50.300">
    <property type="entry name" value="P-loop containing nucleotide triphosphate hydrolases"/>
    <property type="match status" value="1"/>
</dbReference>
<dbReference type="InterPro" id="IPR027417">
    <property type="entry name" value="P-loop_NTPase"/>
</dbReference>
<keyword evidence="3 6" id="KW-0378">Hydrolase</keyword>
<dbReference type="InterPro" id="IPR000640">
    <property type="entry name" value="EFG_V-like"/>
</dbReference>
<dbReference type="InterPro" id="IPR035647">
    <property type="entry name" value="EFG_III/V"/>
</dbReference>
<organism evidence="8 9">
    <name type="scientific">Blattabacterium cuenoti BPAY</name>
    <dbReference type="NCBI Taxonomy" id="1457031"/>
    <lineage>
        <taxon>Bacteria</taxon>
        <taxon>Pseudomonadati</taxon>
        <taxon>Bacteroidota</taxon>
        <taxon>Flavobacteriia</taxon>
        <taxon>Flavobacteriales</taxon>
        <taxon>Blattabacteriaceae</taxon>
        <taxon>Blattabacterium</taxon>
    </lineage>
</organism>
<keyword evidence="9" id="KW-1185">Reference proteome</keyword>
<dbReference type="EC" id="3.6.5.n1" evidence="6"/>
<proteinExistence type="inferred from homology"/>
<dbReference type="Gene3D" id="2.40.30.10">
    <property type="entry name" value="Translation factors"/>
    <property type="match status" value="1"/>
</dbReference>
<evidence type="ECO:0000256" key="4">
    <source>
        <dbReference type="ARBA" id="ARBA00022917"/>
    </source>
</evidence>
<dbReference type="PROSITE" id="PS51722">
    <property type="entry name" value="G_TR_2"/>
    <property type="match status" value="1"/>
</dbReference>
<dbReference type="Pfam" id="PF00679">
    <property type="entry name" value="EFG_C"/>
    <property type="match status" value="1"/>
</dbReference>
<dbReference type="PRINTS" id="PR00315">
    <property type="entry name" value="ELONGATNFCT"/>
</dbReference>
<dbReference type="Pfam" id="PF00009">
    <property type="entry name" value="GTP_EFTU"/>
    <property type="match status" value="1"/>
</dbReference>
<comment type="function">
    <text evidence="6">Required for accurate and efficient protein synthesis under certain stress conditions. May act as a fidelity factor of the translation reaction, by catalyzing a one-codon backward translocation of tRNAs on improperly translocated ribosomes. Back-translocation proceeds from a post-translocation (POST) complex to a pre-translocation (PRE) complex, thus giving elongation factor G a second chance to translocate the tRNAs correctly. Binds to ribosomes in a GTP-dependent manner.</text>
</comment>
<keyword evidence="6" id="KW-1003">Cell membrane</keyword>
<name>A0ABM7EZ83_9FLAO</name>
<keyword evidence="5 6" id="KW-0342">GTP-binding</keyword>
<keyword evidence="6" id="KW-0472">Membrane</keyword>
<dbReference type="Gene3D" id="3.30.70.2570">
    <property type="entry name" value="Elongation factor 4, C-terminal domain"/>
    <property type="match status" value="1"/>
</dbReference>
<feature type="binding site" evidence="6">
    <location>
        <begin position="130"/>
        <end position="133"/>
    </location>
    <ligand>
        <name>GTP</name>
        <dbReference type="ChEBI" id="CHEBI:37565"/>
    </ligand>
</feature>
<comment type="subcellular location">
    <subcellularLocation>
        <location evidence="6">Cell membrane</location>
        <topology evidence="6">Peripheral membrane protein</topology>
        <orientation evidence="6">Cytoplasmic side</orientation>
    </subcellularLocation>
</comment>